<sequence length="508" mass="55337">MAEIASLGMLEEIRSLVSDRLQVVSYKWLSRNFSVSSNAAKRLLEGFVEKHGDGIAVIYSLSGRLKNNPTTYHIRLVPSHMLSDAKQEFDEKCSVQVYSIQACLPKDPAILWNHEFVQAEDLFKQPSTVDNCLRDNRFCGVSNSSVKRTVGGTPSIPQAIAAPQSIQKKFQNAGSNAVKTEGNVKANLAQVPERDKVPRSLPNNKKGQNDKNSSGSGGSLASMWGRASAVPKPDACLVQADKARQGSSVSAEAQICARESAEHEISGDDDDDDKAFSARRTSNGEGSRKRKVVFNYSDEEDEYDNAISLGSPDPPKKSTLCSKESLNAFASECNLSFGVKENKPKAKEEKEHVAKANPKVKEEKESDVKAKPQVKEEKESDVKAKPRVKEEKVSDVKANQHLGEKVATASDVPKRRKVVKTRIDERGREVTEVVWEGEEQDTKSNNNSSAKIAGSNAVSNATNRPPVARKSPAVGNTAPVNQAGKAGNKKAASKDPKQGNLFSFFKKV</sequence>
<feature type="compositionally biased region" description="Polar residues" evidence="5">
    <location>
        <begin position="201"/>
        <end position="214"/>
    </location>
</feature>
<dbReference type="InterPro" id="IPR019038">
    <property type="entry name" value="POLD3"/>
</dbReference>
<feature type="region of interest" description="Disordered" evidence="5">
    <location>
        <begin position="259"/>
        <end position="290"/>
    </location>
</feature>
<evidence type="ECO:0000256" key="2">
    <source>
        <dbReference type="ARBA" id="ARBA00017589"/>
    </source>
</evidence>
<dbReference type="Pfam" id="PF09507">
    <property type="entry name" value="CDC27"/>
    <property type="match status" value="1"/>
</dbReference>
<dbReference type="InterPro" id="IPR041913">
    <property type="entry name" value="POLD3_sf"/>
</dbReference>
<feature type="compositionally biased region" description="Polar residues" evidence="5">
    <location>
        <begin position="443"/>
        <end position="463"/>
    </location>
</feature>
<evidence type="ECO:0000313" key="7">
    <source>
        <dbReference type="Proteomes" id="UP001567538"/>
    </source>
</evidence>
<evidence type="ECO:0000256" key="4">
    <source>
        <dbReference type="ARBA" id="ARBA00023242"/>
    </source>
</evidence>
<dbReference type="EMBL" id="JBEAFC010000011">
    <property type="protein sequence ID" value="KAL1537687.1"/>
    <property type="molecule type" value="Genomic_DNA"/>
</dbReference>
<dbReference type="Proteomes" id="UP001567538">
    <property type="component" value="Unassembled WGS sequence"/>
</dbReference>
<name>A0ABD1G0U3_SALDI</name>
<dbReference type="AlphaFoldDB" id="A0ABD1G0U3"/>
<feature type="compositionally biased region" description="Basic and acidic residues" evidence="5">
    <location>
        <begin position="341"/>
        <end position="395"/>
    </location>
</feature>
<reference evidence="6 7" key="1">
    <citation type="submission" date="2024-06" db="EMBL/GenBank/DDBJ databases">
        <title>A chromosome level genome sequence of Diviner's sage (Salvia divinorum).</title>
        <authorList>
            <person name="Ford S.A."/>
            <person name="Ro D.-K."/>
            <person name="Ness R.W."/>
            <person name="Phillips M.A."/>
        </authorList>
    </citation>
    <scope>NUCLEOTIDE SEQUENCE [LARGE SCALE GENOMIC DNA]</scope>
    <source>
        <strain evidence="6">SAF-2024a</strain>
        <tissue evidence="6">Leaf</tissue>
    </source>
</reference>
<keyword evidence="3" id="KW-0235">DNA replication</keyword>
<comment type="caution">
    <text evidence="6">The sequence shown here is derived from an EMBL/GenBank/DDBJ whole genome shotgun (WGS) entry which is preliminary data.</text>
</comment>
<evidence type="ECO:0000313" key="6">
    <source>
        <dbReference type="EMBL" id="KAL1537687.1"/>
    </source>
</evidence>
<dbReference type="PANTHER" id="PTHR17598:SF13">
    <property type="entry name" value="DNA POLYMERASE DELTA SUBUNIT 3"/>
    <property type="match status" value="1"/>
</dbReference>
<evidence type="ECO:0000256" key="3">
    <source>
        <dbReference type="ARBA" id="ARBA00022705"/>
    </source>
</evidence>
<keyword evidence="7" id="KW-1185">Reference proteome</keyword>
<comment type="subcellular location">
    <subcellularLocation>
        <location evidence="1">Nucleus</location>
    </subcellularLocation>
</comment>
<protein>
    <recommendedName>
        <fullName evidence="2">DNA polymerase delta subunit 3</fullName>
    </recommendedName>
</protein>
<dbReference type="Gene3D" id="3.90.1030.20">
    <property type="entry name" value="DNA polymerase delta, p66 (Cdc27) subunit, wHTH domain"/>
    <property type="match status" value="1"/>
</dbReference>
<gene>
    <name evidence="6" type="ORF">AAHA92_30174</name>
</gene>
<feature type="region of interest" description="Disordered" evidence="5">
    <location>
        <begin position="434"/>
        <end position="508"/>
    </location>
</feature>
<evidence type="ECO:0000256" key="1">
    <source>
        <dbReference type="ARBA" id="ARBA00004123"/>
    </source>
</evidence>
<evidence type="ECO:0000256" key="5">
    <source>
        <dbReference type="SAM" id="MobiDB-lite"/>
    </source>
</evidence>
<organism evidence="6 7">
    <name type="scientific">Salvia divinorum</name>
    <name type="common">Maria pastora</name>
    <name type="synonym">Diviner's sage</name>
    <dbReference type="NCBI Taxonomy" id="28513"/>
    <lineage>
        <taxon>Eukaryota</taxon>
        <taxon>Viridiplantae</taxon>
        <taxon>Streptophyta</taxon>
        <taxon>Embryophyta</taxon>
        <taxon>Tracheophyta</taxon>
        <taxon>Spermatophyta</taxon>
        <taxon>Magnoliopsida</taxon>
        <taxon>eudicotyledons</taxon>
        <taxon>Gunneridae</taxon>
        <taxon>Pentapetalae</taxon>
        <taxon>asterids</taxon>
        <taxon>lamiids</taxon>
        <taxon>Lamiales</taxon>
        <taxon>Lamiaceae</taxon>
        <taxon>Nepetoideae</taxon>
        <taxon>Mentheae</taxon>
        <taxon>Salviinae</taxon>
        <taxon>Salvia</taxon>
        <taxon>Salvia subgen. Calosphace</taxon>
    </lineage>
</organism>
<accession>A0ABD1G0U3</accession>
<feature type="region of interest" description="Disordered" evidence="5">
    <location>
        <begin position="181"/>
        <end position="224"/>
    </location>
</feature>
<feature type="region of interest" description="Disordered" evidence="5">
    <location>
        <begin position="341"/>
        <end position="415"/>
    </location>
</feature>
<dbReference type="GO" id="GO:0006260">
    <property type="term" value="P:DNA replication"/>
    <property type="evidence" value="ECO:0007669"/>
    <property type="project" value="UniProtKB-KW"/>
</dbReference>
<proteinExistence type="predicted"/>
<dbReference type="PANTHER" id="PTHR17598">
    <property type="entry name" value="DNA POLYMERASE DELTA SUBUNIT 3"/>
    <property type="match status" value="1"/>
</dbReference>
<keyword evidence="4" id="KW-0539">Nucleus</keyword>
<dbReference type="GO" id="GO:0031981">
    <property type="term" value="C:nuclear lumen"/>
    <property type="evidence" value="ECO:0007669"/>
    <property type="project" value="UniProtKB-ARBA"/>
</dbReference>
<dbReference type="FunFam" id="3.90.1030.20:FF:000002">
    <property type="entry name" value="DNA polymerase delta subunit"/>
    <property type="match status" value="1"/>
</dbReference>